<comment type="caution">
    <text evidence="2">The sequence shown here is derived from an EMBL/GenBank/DDBJ whole genome shotgun (WGS) entry which is preliminary data.</text>
</comment>
<gene>
    <name evidence="2" type="ORF">AAF712_016180</name>
</gene>
<evidence type="ECO:0000313" key="3">
    <source>
        <dbReference type="Proteomes" id="UP001437256"/>
    </source>
</evidence>
<dbReference type="EMBL" id="JBBXMP010000642">
    <property type="protein sequence ID" value="KAL0057188.1"/>
    <property type="molecule type" value="Genomic_DNA"/>
</dbReference>
<name>A0ABR2Z7D9_9AGAR</name>
<organism evidence="2 3">
    <name type="scientific">Marasmius tenuissimus</name>
    <dbReference type="NCBI Taxonomy" id="585030"/>
    <lineage>
        <taxon>Eukaryota</taxon>
        <taxon>Fungi</taxon>
        <taxon>Dikarya</taxon>
        <taxon>Basidiomycota</taxon>
        <taxon>Agaricomycotina</taxon>
        <taxon>Agaricomycetes</taxon>
        <taxon>Agaricomycetidae</taxon>
        <taxon>Agaricales</taxon>
        <taxon>Marasmiineae</taxon>
        <taxon>Marasmiaceae</taxon>
        <taxon>Marasmius</taxon>
    </lineage>
</organism>
<sequence length="154" mass="17416">MRVTGTPAPPKTTTPPPNDVSSSQDKPTSRNHRTREKERHTQGNNLKQLISACTGAEFWRLIRKWTDDKSRPAKVTADQLKEVFHARLNLVIPTPAHFNTSYQHLYEATAAAIPSRTMDRSASQVWSRDISLEEIAKVKEKTEEALNSVSCWYG</sequence>
<feature type="region of interest" description="Disordered" evidence="1">
    <location>
        <begin position="1"/>
        <end position="44"/>
    </location>
</feature>
<evidence type="ECO:0000256" key="1">
    <source>
        <dbReference type="SAM" id="MobiDB-lite"/>
    </source>
</evidence>
<accession>A0ABR2Z7D9</accession>
<dbReference type="Proteomes" id="UP001437256">
    <property type="component" value="Unassembled WGS sequence"/>
</dbReference>
<evidence type="ECO:0000313" key="2">
    <source>
        <dbReference type="EMBL" id="KAL0057188.1"/>
    </source>
</evidence>
<feature type="compositionally biased region" description="Pro residues" evidence="1">
    <location>
        <begin position="7"/>
        <end position="18"/>
    </location>
</feature>
<keyword evidence="3" id="KW-1185">Reference proteome</keyword>
<reference evidence="2 3" key="1">
    <citation type="submission" date="2024-05" db="EMBL/GenBank/DDBJ databases">
        <title>A draft genome resource for the thread blight pathogen Marasmius tenuissimus strain MS-2.</title>
        <authorList>
            <person name="Yulfo-Soto G.E."/>
            <person name="Baruah I.K."/>
            <person name="Amoako-Attah I."/>
            <person name="Bukari Y."/>
            <person name="Meinhardt L.W."/>
            <person name="Bailey B.A."/>
            <person name="Cohen S.P."/>
        </authorList>
    </citation>
    <scope>NUCLEOTIDE SEQUENCE [LARGE SCALE GENOMIC DNA]</scope>
    <source>
        <strain evidence="2 3">MS-2</strain>
    </source>
</reference>
<proteinExistence type="predicted"/>
<protein>
    <submittedName>
        <fullName evidence="2">Uncharacterized protein</fullName>
    </submittedName>
</protein>